<comment type="caution">
    <text evidence="1">The sequence shown here is derived from an EMBL/GenBank/DDBJ whole genome shotgun (WGS) entry which is preliminary data.</text>
</comment>
<reference evidence="1" key="1">
    <citation type="submission" date="2020-05" db="EMBL/GenBank/DDBJ databases">
        <title>WGS assembly of Panicum virgatum.</title>
        <authorList>
            <person name="Lovell J.T."/>
            <person name="Jenkins J."/>
            <person name="Shu S."/>
            <person name="Juenger T.E."/>
            <person name="Schmutz J."/>
        </authorList>
    </citation>
    <scope>NUCLEOTIDE SEQUENCE</scope>
    <source>
        <strain evidence="1">AP13</strain>
    </source>
</reference>
<protein>
    <submittedName>
        <fullName evidence="1">Uncharacterized protein</fullName>
    </submittedName>
</protein>
<evidence type="ECO:0000313" key="2">
    <source>
        <dbReference type="Proteomes" id="UP000823388"/>
    </source>
</evidence>
<organism evidence="1 2">
    <name type="scientific">Panicum virgatum</name>
    <name type="common">Blackwell switchgrass</name>
    <dbReference type="NCBI Taxonomy" id="38727"/>
    <lineage>
        <taxon>Eukaryota</taxon>
        <taxon>Viridiplantae</taxon>
        <taxon>Streptophyta</taxon>
        <taxon>Embryophyta</taxon>
        <taxon>Tracheophyta</taxon>
        <taxon>Spermatophyta</taxon>
        <taxon>Magnoliopsida</taxon>
        <taxon>Liliopsida</taxon>
        <taxon>Poales</taxon>
        <taxon>Poaceae</taxon>
        <taxon>PACMAD clade</taxon>
        <taxon>Panicoideae</taxon>
        <taxon>Panicodae</taxon>
        <taxon>Paniceae</taxon>
        <taxon>Panicinae</taxon>
        <taxon>Panicum</taxon>
        <taxon>Panicum sect. Hiantes</taxon>
    </lineage>
</organism>
<gene>
    <name evidence="1" type="ORF">PVAP13_5NG159681</name>
</gene>
<dbReference type="Proteomes" id="UP000823388">
    <property type="component" value="Chromosome 5N"/>
</dbReference>
<dbReference type="EMBL" id="CM029046">
    <property type="protein sequence ID" value="KAG2587592.1"/>
    <property type="molecule type" value="Genomic_DNA"/>
</dbReference>
<accession>A0A8T0RMR5</accession>
<proteinExistence type="predicted"/>
<name>A0A8T0RMR5_PANVG</name>
<evidence type="ECO:0000313" key="1">
    <source>
        <dbReference type="EMBL" id="KAG2587592.1"/>
    </source>
</evidence>
<keyword evidence="2" id="KW-1185">Reference proteome</keyword>
<sequence>MGLVVQCGRFTSIKASCRQAGALFLSVSLPLAALNLEQGSRVMASTTSGAKENSKLRDSISDTRAQIDSMLVPRANWKRWLFREERKMTKLIDEREKGRCSKIEDQVLQVSKS</sequence>
<dbReference type="AlphaFoldDB" id="A0A8T0RMR5"/>